<feature type="compositionally biased region" description="Low complexity" evidence="1">
    <location>
        <begin position="196"/>
        <end position="228"/>
    </location>
</feature>
<evidence type="ECO:0000313" key="3">
    <source>
        <dbReference type="Proteomes" id="UP001530400"/>
    </source>
</evidence>
<protein>
    <submittedName>
        <fullName evidence="2">Uncharacterized protein</fullName>
    </submittedName>
</protein>
<organism evidence="2 3">
    <name type="scientific">Cyclotella atomus</name>
    <dbReference type="NCBI Taxonomy" id="382360"/>
    <lineage>
        <taxon>Eukaryota</taxon>
        <taxon>Sar</taxon>
        <taxon>Stramenopiles</taxon>
        <taxon>Ochrophyta</taxon>
        <taxon>Bacillariophyta</taxon>
        <taxon>Coscinodiscophyceae</taxon>
        <taxon>Thalassiosirophycidae</taxon>
        <taxon>Stephanodiscales</taxon>
        <taxon>Stephanodiscaceae</taxon>
        <taxon>Cyclotella</taxon>
    </lineage>
</organism>
<name>A0ABD3QNG4_9STRA</name>
<proteinExistence type="predicted"/>
<feature type="compositionally biased region" description="Basic and acidic residues" evidence="1">
    <location>
        <begin position="246"/>
        <end position="273"/>
    </location>
</feature>
<feature type="region of interest" description="Disordered" evidence="1">
    <location>
        <begin position="402"/>
        <end position="426"/>
    </location>
</feature>
<dbReference type="AlphaFoldDB" id="A0ABD3QNG4"/>
<keyword evidence="3" id="KW-1185">Reference proteome</keyword>
<evidence type="ECO:0000256" key="1">
    <source>
        <dbReference type="SAM" id="MobiDB-lite"/>
    </source>
</evidence>
<feature type="region of interest" description="Disordered" evidence="1">
    <location>
        <begin position="189"/>
        <end position="273"/>
    </location>
</feature>
<accession>A0ABD3QNG4</accession>
<gene>
    <name evidence="2" type="ORF">ACHAWO_003856</name>
</gene>
<dbReference type="EMBL" id="JALLPJ020000121">
    <property type="protein sequence ID" value="KAL3801850.1"/>
    <property type="molecule type" value="Genomic_DNA"/>
</dbReference>
<feature type="region of interest" description="Disordered" evidence="1">
    <location>
        <begin position="351"/>
        <end position="379"/>
    </location>
</feature>
<comment type="caution">
    <text evidence="2">The sequence shown here is derived from an EMBL/GenBank/DDBJ whole genome shotgun (WGS) entry which is preliminary data.</text>
</comment>
<dbReference type="Proteomes" id="UP001530400">
    <property type="component" value="Unassembled WGS sequence"/>
</dbReference>
<sequence>MKSMEAPSGSGQWPDPSLVVANSFESKSPASSPARSYYTYRTPGLSISRSFDKETYINTYPSSPTSAFHMPEVRPKVYATRLCKLDDGSETSDTTVSKETGEQHNEECEVEVVAMDTSEVVVAQDGAVGSCDVVEKHTEDNKSTNSEVQVPDRQKSAMQAFLASPTSLNWDDLVRSMREEMFVKTITIKQNKSDDSSSIGSLGSSKGDNKSTGSMNSSLSSKSAFLKSARGRAKGKGGPGRRSGRKKESLEKKVERVLSSGDRTKKNYQDESHPLLARGKALGGKRCAFSAVTKLPSIPCSPNTPLGENSTNLFSPPKIERETLFNLVKPSPTPIEYEVVAPQPIETLKRAQVPSPKVRSQTQQIKSRTPSNLTPAEDPPLLLKMSISADSDEDSFYYHIRGKPDKAVSPGRPKSSSTKVKGHKNPYAFSNHPLLPAVVEEGNIPPFPTTFDELDSSDIPSSHDEEDSMQPEIGGAALGSFAASIEPTSSMARLHMYKYPSRRSRRRSFWKILAPCCMRTKAEV</sequence>
<evidence type="ECO:0000313" key="2">
    <source>
        <dbReference type="EMBL" id="KAL3801850.1"/>
    </source>
</evidence>
<reference evidence="2 3" key="1">
    <citation type="submission" date="2024-10" db="EMBL/GenBank/DDBJ databases">
        <title>Updated reference genomes for cyclostephanoid diatoms.</title>
        <authorList>
            <person name="Roberts W.R."/>
            <person name="Alverson A.J."/>
        </authorList>
    </citation>
    <scope>NUCLEOTIDE SEQUENCE [LARGE SCALE GENOMIC DNA]</scope>
    <source>
        <strain evidence="2 3">AJA010-31</strain>
    </source>
</reference>
<feature type="compositionally biased region" description="Polar residues" evidence="1">
    <location>
        <begin position="358"/>
        <end position="374"/>
    </location>
</feature>